<feature type="compositionally biased region" description="Basic and acidic residues" evidence="1">
    <location>
        <begin position="1"/>
        <end position="17"/>
    </location>
</feature>
<protein>
    <submittedName>
        <fullName evidence="2">Uncharacterized protein</fullName>
    </submittedName>
</protein>
<dbReference type="Proteomes" id="UP000799776">
    <property type="component" value="Unassembled WGS sequence"/>
</dbReference>
<accession>A0A6A5YDE5</accession>
<evidence type="ECO:0000313" key="3">
    <source>
        <dbReference type="Proteomes" id="UP000799776"/>
    </source>
</evidence>
<feature type="region of interest" description="Disordered" evidence="1">
    <location>
        <begin position="139"/>
        <end position="161"/>
    </location>
</feature>
<feature type="region of interest" description="Disordered" evidence="1">
    <location>
        <begin position="368"/>
        <end position="408"/>
    </location>
</feature>
<evidence type="ECO:0000313" key="2">
    <source>
        <dbReference type="EMBL" id="KAF2089357.1"/>
    </source>
</evidence>
<feature type="compositionally biased region" description="Polar residues" evidence="1">
    <location>
        <begin position="20"/>
        <end position="33"/>
    </location>
</feature>
<feature type="region of interest" description="Disordered" evidence="1">
    <location>
        <begin position="49"/>
        <end position="71"/>
    </location>
</feature>
<name>A0A6A5YDE5_9PEZI</name>
<reference evidence="2" key="1">
    <citation type="journal article" date="2020" name="Stud. Mycol.">
        <title>101 Dothideomycetes genomes: a test case for predicting lifestyles and emergence of pathogens.</title>
        <authorList>
            <person name="Haridas S."/>
            <person name="Albert R."/>
            <person name="Binder M."/>
            <person name="Bloem J."/>
            <person name="Labutti K."/>
            <person name="Salamov A."/>
            <person name="Andreopoulos B."/>
            <person name="Baker S."/>
            <person name="Barry K."/>
            <person name="Bills G."/>
            <person name="Bluhm B."/>
            <person name="Cannon C."/>
            <person name="Castanera R."/>
            <person name="Culley D."/>
            <person name="Daum C."/>
            <person name="Ezra D."/>
            <person name="Gonzalez J."/>
            <person name="Henrissat B."/>
            <person name="Kuo A."/>
            <person name="Liang C."/>
            <person name="Lipzen A."/>
            <person name="Lutzoni F."/>
            <person name="Magnuson J."/>
            <person name="Mondo S."/>
            <person name="Nolan M."/>
            <person name="Ohm R."/>
            <person name="Pangilinan J."/>
            <person name="Park H.-J."/>
            <person name="Ramirez L."/>
            <person name="Alfaro M."/>
            <person name="Sun H."/>
            <person name="Tritt A."/>
            <person name="Yoshinaga Y."/>
            <person name="Zwiers L.-H."/>
            <person name="Turgeon B."/>
            <person name="Goodwin S."/>
            <person name="Spatafora J."/>
            <person name="Crous P."/>
            <person name="Grigoriev I."/>
        </authorList>
    </citation>
    <scope>NUCLEOTIDE SEQUENCE</scope>
    <source>
        <strain evidence="2">CBS 121410</strain>
    </source>
</reference>
<proteinExistence type="predicted"/>
<feature type="region of interest" description="Disordered" evidence="1">
    <location>
        <begin position="1"/>
        <end position="36"/>
    </location>
</feature>
<feature type="compositionally biased region" description="Pro residues" evidence="1">
    <location>
        <begin position="52"/>
        <end position="67"/>
    </location>
</feature>
<feature type="region of interest" description="Disordered" evidence="1">
    <location>
        <begin position="86"/>
        <end position="124"/>
    </location>
</feature>
<organism evidence="2 3">
    <name type="scientific">Saccharata proteae CBS 121410</name>
    <dbReference type="NCBI Taxonomy" id="1314787"/>
    <lineage>
        <taxon>Eukaryota</taxon>
        <taxon>Fungi</taxon>
        <taxon>Dikarya</taxon>
        <taxon>Ascomycota</taxon>
        <taxon>Pezizomycotina</taxon>
        <taxon>Dothideomycetes</taxon>
        <taxon>Dothideomycetes incertae sedis</taxon>
        <taxon>Botryosphaeriales</taxon>
        <taxon>Saccharataceae</taxon>
        <taxon>Saccharata</taxon>
    </lineage>
</organism>
<keyword evidence="3" id="KW-1185">Reference proteome</keyword>
<evidence type="ECO:0000256" key="1">
    <source>
        <dbReference type="SAM" id="MobiDB-lite"/>
    </source>
</evidence>
<sequence>MSRRPQRENRRPPRRFEPNSTGNEAQSEQSNQGMLGPIILTHVNDRRIRPRPSLPFNPNLPPAPFPTLPLDQSEWTPEQRVRGELYAQQMPLQPPTNTTNEDDDGDNMPSVGNARSQTNGPSLRELMRRVSDRLAENERTLHQNNIQPDEDPIEPGDWNPIPDIEDEMATSEEDEPQPEKNPFSDLSEIYQARLVFNIRREALEAAYPDALYPIQHLLDIPMELIQALVQAYEPHFFHRPADAPADDPPTRAEHAYATRYLNQRHFPLRFLATPTAAQLPPRELERPAAWAQTTQGMTQADQTFFANQPYRFDDAFGLLTSNVGEDDDEDLDDGDVESLLEEVASSVPSGSTPAAGPPATLASIRAAAGSSTPAQMPATPVVPSSSPPSAHGEAVGPAGAVNPGVQRPVDEDVRRDHRHTYVPQGCIHPSFVEDNIDPLLRPRAGDPTAYSPGPRLEPFRAPVAQMLPPRPGLHRPRREPLAMTPAAYRHFGYPPPSPLGINSVAPYGVGRGVSGGRGGGSGGAGAGPGA</sequence>
<feature type="region of interest" description="Disordered" evidence="1">
    <location>
        <begin position="511"/>
        <end position="530"/>
    </location>
</feature>
<dbReference type="EMBL" id="ML978714">
    <property type="protein sequence ID" value="KAF2089357.1"/>
    <property type="molecule type" value="Genomic_DNA"/>
</dbReference>
<dbReference type="AlphaFoldDB" id="A0A6A5YDE5"/>
<gene>
    <name evidence="2" type="ORF">K490DRAFT_54972</name>
</gene>